<dbReference type="Pfam" id="PF02541">
    <property type="entry name" value="Ppx-GppA"/>
    <property type="match status" value="1"/>
</dbReference>
<dbReference type="CDD" id="cd24056">
    <property type="entry name" value="ASKHA_NBD_MtPPX1-like"/>
    <property type="match status" value="1"/>
</dbReference>
<dbReference type="PANTHER" id="PTHR30005:SF0">
    <property type="entry name" value="RETROGRADE REGULATION PROTEIN 2"/>
    <property type="match status" value="1"/>
</dbReference>
<feature type="domain" description="Ppx/GppA phosphatase N-terminal" evidence="2">
    <location>
        <begin position="24"/>
        <end position="311"/>
    </location>
</feature>
<proteinExistence type="inferred from homology"/>
<dbReference type="Proteomes" id="UP001257627">
    <property type="component" value="Unassembled WGS sequence"/>
</dbReference>
<reference evidence="3 4" key="1">
    <citation type="submission" date="2023-02" db="EMBL/GenBank/DDBJ databases">
        <authorList>
            <person name="Maleckis M."/>
        </authorList>
    </citation>
    <scope>NUCLEOTIDE SEQUENCE [LARGE SCALE GENOMIC DNA]</scope>
    <source>
        <strain evidence="3 4">P8-A2</strain>
        <plasmid evidence="3">unnamed1</plasmid>
    </source>
</reference>
<dbReference type="RefSeq" id="WP_266944603.1">
    <property type="nucleotide sequence ID" value="NZ_JAPEMK010000002.1"/>
</dbReference>
<dbReference type="Gene3D" id="3.30.420.150">
    <property type="entry name" value="Exopolyphosphatase. Domain 2"/>
    <property type="match status" value="1"/>
</dbReference>
<dbReference type="SUPFAM" id="SSF53067">
    <property type="entry name" value="Actin-like ATPase domain"/>
    <property type="match status" value="2"/>
</dbReference>
<protein>
    <recommendedName>
        <fullName evidence="2">Ppx/GppA phosphatase N-terminal domain-containing protein</fullName>
    </recommendedName>
</protein>
<sequence>MSGEGGWMQQASVLDVGCHSALLTVARSRPGAPLETVFSRKVRLRLHETLDRKGRLGKAGVESVERAVAEVIPADPHRRLPEVFAFATSVIRDAPNRDEVIARVAQTTGTRLRVLPGEEEARLAYVAARQWTDCASDSLLVLDIGGGTVEIASGPDAQPRITRSLPMGARKITQDWLPGGTAPSKRRLAEVRQHLRHSLSAEPGVPRAKPGQRVLAGSKTFEQLARLANATRNKSPSLVPELTLPQLRPVISLLARLDPDRRAALPGISRHRAEQSLAGALIAESLMEACGVESVEICPWSTREGLLLERLGVINTGRT</sequence>
<dbReference type="Gene3D" id="3.30.420.40">
    <property type="match status" value="1"/>
</dbReference>
<evidence type="ECO:0000313" key="3">
    <source>
        <dbReference type="EMBL" id="MDU9001558.1"/>
    </source>
</evidence>
<geneLocation type="plasmid" evidence="3">
    <name>unnamed1</name>
</geneLocation>
<dbReference type="EMBL" id="JARAKF010000003">
    <property type="protein sequence ID" value="MDU9001558.1"/>
    <property type="molecule type" value="Genomic_DNA"/>
</dbReference>
<gene>
    <name evidence="3" type="ORF">PU648_56990</name>
</gene>
<dbReference type="PANTHER" id="PTHR30005">
    <property type="entry name" value="EXOPOLYPHOSPHATASE"/>
    <property type="match status" value="1"/>
</dbReference>
<evidence type="ECO:0000256" key="1">
    <source>
        <dbReference type="ARBA" id="ARBA00007125"/>
    </source>
</evidence>
<dbReference type="InterPro" id="IPR003695">
    <property type="entry name" value="Ppx_GppA_N"/>
</dbReference>
<evidence type="ECO:0000313" key="4">
    <source>
        <dbReference type="Proteomes" id="UP001257627"/>
    </source>
</evidence>
<dbReference type="InterPro" id="IPR043129">
    <property type="entry name" value="ATPase_NBD"/>
</dbReference>
<accession>A0ABU3V635</accession>
<keyword evidence="4" id="KW-1185">Reference proteome</keyword>
<name>A0ABU3V635_9ACTN</name>
<evidence type="ECO:0000259" key="2">
    <source>
        <dbReference type="Pfam" id="PF02541"/>
    </source>
</evidence>
<comment type="similarity">
    <text evidence="1">Belongs to the GppA/Ppx family.</text>
</comment>
<organism evidence="3 4">
    <name type="scientific">Streptomyces mirabilis</name>
    <dbReference type="NCBI Taxonomy" id="68239"/>
    <lineage>
        <taxon>Bacteria</taxon>
        <taxon>Bacillati</taxon>
        <taxon>Actinomycetota</taxon>
        <taxon>Actinomycetes</taxon>
        <taxon>Kitasatosporales</taxon>
        <taxon>Streptomycetaceae</taxon>
        <taxon>Streptomyces</taxon>
    </lineage>
</organism>
<comment type="caution">
    <text evidence="3">The sequence shown here is derived from an EMBL/GenBank/DDBJ whole genome shotgun (WGS) entry which is preliminary data.</text>
</comment>
<dbReference type="InterPro" id="IPR050273">
    <property type="entry name" value="GppA/Ppx_hydrolase"/>
</dbReference>
<keyword evidence="3" id="KW-0614">Plasmid</keyword>